<reference evidence="3 4" key="1">
    <citation type="submission" date="2019-02" db="EMBL/GenBank/DDBJ databases">
        <title>Hansschlegelia quercus sp. nov., a novel methylotrophic bacterium from buds of oak (Quercus robur L.).</title>
        <authorList>
            <person name="Agafonova N.V."/>
            <person name="Kaparullina E.N."/>
            <person name="Grouzdev D.S."/>
            <person name="Doronina N.V."/>
        </authorList>
    </citation>
    <scope>NUCLEOTIDE SEQUENCE [LARGE SCALE GENOMIC DNA]</scope>
    <source>
        <strain evidence="3 4">Dub</strain>
    </source>
</reference>
<evidence type="ECO:0000313" key="3">
    <source>
        <dbReference type="EMBL" id="TBN55104.1"/>
    </source>
</evidence>
<gene>
    <name evidence="3" type="ORF">EYR15_02900</name>
</gene>
<dbReference type="InterPro" id="IPR036291">
    <property type="entry name" value="NAD(P)-bd_dom_sf"/>
</dbReference>
<dbReference type="GO" id="GO:0016020">
    <property type="term" value="C:membrane"/>
    <property type="evidence" value="ECO:0007669"/>
    <property type="project" value="TreeGrafter"/>
</dbReference>
<dbReference type="Pfam" id="PF00106">
    <property type="entry name" value="adh_short"/>
    <property type="match status" value="1"/>
</dbReference>
<dbReference type="EMBL" id="SIUB01000001">
    <property type="protein sequence ID" value="TBN55104.1"/>
    <property type="molecule type" value="Genomic_DNA"/>
</dbReference>
<dbReference type="GO" id="GO:0016491">
    <property type="term" value="F:oxidoreductase activity"/>
    <property type="evidence" value="ECO:0007669"/>
    <property type="project" value="UniProtKB-KW"/>
</dbReference>
<evidence type="ECO:0000313" key="4">
    <source>
        <dbReference type="Proteomes" id="UP000291613"/>
    </source>
</evidence>
<dbReference type="PANTHER" id="PTHR44196">
    <property type="entry name" value="DEHYDROGENASE/REDUCTASE SDR FAMILY MEMBER 7B"/>
    <property type="match status" value="1"/>
</dbReference>
<dbReference type="PANTHER" id="PTHR44196:SF1">
    <property type="entry name" value="DEHYDROGENASE_REDUCTASE SDR FAMILY MEMBER 7B"/>
    <property type="match status" value="1"/>
</dbReference>
<evidence type="ECO:0000256" key="1">
    <source>
        <dbReference type="ARBA" id="ARBA00006484"/>
    </source>
</evidence>
<dbReference type="Gene3D" id="3.40.50.720">
    <property type="entry name" value="NAD(P)-binding Rossmann-like Domain"/>
    <property type="match status" value="1"/>
</dbReference>
<dbReference type="CDD" id="cd05370">
    <property type="entry name" value="SDR_c2"/>
    <property type="match status" value="1"/>
</dbReference>
<sequence>MDLKGNTILITGGGSGIGRALAEAFLAAGSEVIISGRRQSALDEVTAANPGMKSVVFDIADANGVPGFAERLVADYPSLNAVLNNAGIMVDEDVKAGDYLQTAEDTIATNLLGPIRLTAALLPHLLKQPRSAVLTVSSGLAFVPMVATPTYSATKAAIHSYSVALRRQLQGTPVEVIEIAPPYVRTTLQGERQAADPNAMPLEDFIAETMSLLGEPGATEIIVKRCEPLRFAERRGEMDKVFERVNAAH</sequence>
<dbReference type="PRINTS" id="PR00081">
    <property type="entry name" value="GDHRDH"/>
</dbReference>
<dbReference type="OrthoDB" id="9810734at2"/>
<dbReference type="AlphaFoldDB" id="A0A4Q9GQL6"/>
<keyword evidence="4" id="KW-1185">Reference proteome</keyword>
<dbReference type="InterPro" id="IPR002347">
    <property type="entry name" value="SDR_fam"/>
</dbReference>
<accession>A0A4Q9GQL6</accession>
<dbReference type="PROSITE" id="PS00061">
    <property type="entry name" value="ADH_SHORT"/>
    <property type="match status" value="1"/>
</dbReference>
<comment type="caution">
    <text evidence="3">The sequence shown here is derived from an EMBL/GenBank/DDBJ whole genome shotgun (WGS) entry which is preliminary data.</text>
</comment>
<dbReference type="InterPro" id="IPR020904">
    <property type="entry name" value="Sc_DH/Rdtase_CS"/>
</dbReference>
<dbReference type="SUPFAM" id="SSF51735">
    <property type="entry name" value="NAD(P)-binding Rossmann-fold domains"/>
    <property type="match status" value="1"/>
</dbReference>
<proteinExistence type="inferred from homology"/>
<protein>
    <submittedName>
        <fullName evidence="3">SDR family NAD(P)-dependent oxidoreductase</fullName>
    </submittedName>
</protein>
<dbReference type="Proteomes" id="UP000291613">
    <property type="component" value="Unassembled WGS sequence"/>
</dbReference>
<dbReference type="RefSeq" id="WP_131001355.1">
    <property type="nucleotide sequence ID" value="NZ_JBHSZR010000002.1"/>
</dbReference>
<evidence type="ECO:0000256" key="2">
    <source>
        <dbReference type="ARBA" id="ARBA00023002"/>
    </source>
</evidence>
<name>A0A4Q9GQL6_9HYPH</name>
<keyword evidence="2" id="KW-0560">Oxidoreductase</keyword>
<comment type="similarity">
    <text evidence="1">Belongs to the short-chain dehydrogenases/reductases (SDR) family.</text>
</comment>
<organism evidence="3 4">
    <name type="scientific">Hansschlegelia quercus</name>
    <dbReference type="NCBI Taxonomy" id="2528245"/>
    <lineage>
        <taxon>Bacteria</taxon>
        <taxon>Pseudomonadati</taxon>
        <taxon>Pseudomonadota</taxon>
        <taxon>Alphaproteobacteria</taxon>
        <taxon>Hyphomicrobiales</taxon>
        <taxon>Methylopilaceae</taxon>
        <taxon>Hansschlegelia</taxon>
    </lineage>
</organism>